<comment type="caution">
    <text evidence="3">The sequence shown here is derived from an EMBL/GenBank/DDBJ whole genome shotgun (WGS) entry which is preliminary data.</text>
</comment>
<dbReference type="Proteomes" id="UP000811246">
    <property type="component" value="Chromosome 15"/>
</dbReference>
<dbReference type="OrthoDB" id="26525at2759"/>
<organism evidence="3 5">
    <name type="scientific">Carya illinoinensis</name>
    <name type="common">Pecan</name>
    <dbReference type="NCBI Taxonomy" id="32201"/>
    <lineage>
        <taxon>Eukaryota</taxon>
        <taxon>Viridiplantae</taxon>
        <taxon>Streptophyta</taxon>
        <taxon>Embryophyta</taxon>
        <taxon>Tracheophyta</taxon>
        <taxon>Spermatophyta</taxon>
        <taxon>Magnoliopsida</taxon>
        <taxon>eudicotyledons</taxon>
        <taxon>Gunneridae</taxon>
        <taxon>Pentapetalae</taxon>
        <taxon>rosids</taxon>
        <taxon>fabids</taxon>
        <taxon>Fagales</taxon>
        <taxon>Juglandaceae</taxon>
        <taxon>Carya</taxon>
    </lineage>
</organism>
<keyword evidence="5" id="KW-1185">Reference proteome</keyword>
<reference evidence="4" key="2">
    <citation type="submission" date="2021-01" db="EMBL/GenBank/DDBJ databases">
        <authorList>
            <person name="Lovell J.T."/>
            <person name="Bentley N."/>
            <person name="Bhattarai G."/>
            <person name="Jenkins J.W."/>
            <person name="Sreedasyam A."/>
            <person name="Alarcon Y."/>
            <person name="Bock C."/>
            <person name="Boston L."/>
            <person name="Carlson J."/>
            <person name="Cervantes K."/>
            <person name="Clermont K."/>
            <person name="Krom N."/>
            <person name="Kubenka K."/>
            <person name="Mamidi S."/>
            <person name="Mattison C."/>
            <person name="Monteros M."/>
            <person name="Pisani C."/>
            <person name="Plott C."/>
            <person name="Rajasekar S."/>
            <person name="Rhein H.S."/>
            <person name="Rohla C."/>
            <person name="Song M."/>
            <person name="Hilaire R.S."/>
            <person name="Shu S."/>
            <person name="Wells L."/>
            <person name="Wang X."/>
            <person name="Webber J."/>
            <person name="Heerema R.J."/>
            <person name="Klein P."/>
            <person name="Conner P."/>
            <person name="Grauke L."/>
            <person name="Grimwood J."/>
            <person name="Schmutz J."/>
            <person name="Randall J.J."/>
        </authorList>
    </citation>
    <scope>NUCLEOTIDE SEQUENCE</scope>
    <source>
        <tissue evidence="4">Leaf</tissue>
    </source>
</reference>
<evidence type="ECO:0000313" key="4">
    <source>
        <dbReference type="EMBL" id="KAG6674708.1"/>
    </source>
</evidence>
<sequence length="103" mass="11646">MGRLAFSPISKSKNKGEVPCTEAQLTTIFKDHDTNGDGKLSWSELDLAFRNLGSRWPWFRTEDGFRHADKDGNGFIDIETELKLLVAYAFKCNYIYKPAAGKV</sequence>
<dbReference type="InterPro" id="IPR002048">
    <property type="entry name" value="EF_hand_dom"/>
</dbReference>
<reference evidence="3" key="1">
    <citation type="submission" date="2020-12" db="EMBL/GenBank/DDBJ databases">
        <title>WGS assembly of Carya illinoinensis cv. Pawnee.</title>
        <authorList>
            <person name="Platts A."/>
            <person name="Shu S."/>
            <person name="Wright S."/>
            <person name="Barry K."/>
            <person name="Edger P."/>
            <person name="Pires J.C."/>
            <person name="Schmutz J."/>
        </authorList>
    </citation>
    <scope>NUCLEOTIDE SEQUENCE</scope>
    <source>
        <tissue evidence="3">Leaf</tissue>
    </source>
</reference>
<feature type="domain" description="EF-hand" evidence="2">
    <location>
        <begin position="20"/>
        <end position="55"/>
    </location>
</feature>
<dbReference type="SMART" id="SM00054">
    <property type="entry name" value="EFh"/>
    <property type="match status" value="2"/>
</dbReference>
<protein>
    <recommendedName>
        <fullName evidence="2">EF-hand domain-containing protein</fullName>
    </recommendedName>
</protein>
<evidence type="ECO:0000256" key="1">
    <source>
        <dbReference type="ARBA" id="ARBA00022837"/>
    </source>
</evidence>
<dbReference type="EMBL" id="CM031823">
    <property type="protein sequence ID" value="KAG6626581.1"/>
    <property type="molecule type" value="Genomic_DNA"/>
</dbReference>
<keyword evidence="1" id="KW-0106">Calcium</keyword>
<dbReference type="EMBL" id="CM031839">
    <property type="protein sequence ID" value="KAG6674708.1"/>
    <property type="molecule type" value="Genomic_DNA"/>
</dbReference>
<evidence type="ECO:0000313" key="5">
    <source>
        <dbReference type="Proteomes" id="UP000811609"/>
    </source>
</evidence>
<evidence type="ECO:0000259" key="2">
    <source>
        <dbReference type="PROSITE" id="PS50222"/>
    </source>
</evidence>
<dbReference type="Pfam" id="PF13405">
    <property type="entry name" value="EF-hand_6"/>
    <property type="match status" value="1"/>
</dbReference>
<dbReference type="InterPro" id="IPR011992">
    <property type="entry name" value="EF-hand-dom_pair"/>
</dbReference>
<dbReference type="PROSITE" id="PS00018">
    <property type="entry name" value="EF_HAND_1"/>
    <property type="match status" value="1"/>
</dbReference>
<accession>A0A8T1N9R3</accession>
<evidence type="ECO:0000313" key="3">
    <source>
        <dbReference type="EMBL" id="KAG6626581.1"/>
    </source>
</evidence>
<dbReference type="AlphaFoldDB" id="A0A8T1N9R3"/>
<proteinExistence type="predicted"/>
<dbReference type="SUPFAM" id="SSF47473">
    <property type="entry name" value="EF-hand"/>
    <property type="match status" value="1"/>
</dbReference>
<dbReference type="Proteomes" id="UP000811609">
    <property type="component" value="Chromosome 15"/>
</dbReference>
<dbReference type="CDD" id="cd00051">
    <property type="entry name" value="EFh"/>
    <property type="match status" value="1"/>
</dbReference>
<dbReference type="Pfam" id="PF13202">
    <property type="entry name" value="EF-hand_5"/>
    <property type="match status" value="1"/>
</dbReference>
<dbReference type="InterPro" id="IPR018247">
    <property type="entry name" value="EF_Hand_1_Ca_BS"/>
</dbReference>
<dbReference type="Gene3D" id="1.10.238.10">
    <property type="entry name" value="EF-hand"/>
    <property type="match status" value="1"/>
</dbReference>
<gene>
    <name evidence="3" type="ORF">CIPAW_15G059700</name>
    <name evidence="4" type="ORF">I3842_15G058100</name>
</gene>
<dbReference type="GO" id="GO:0005509">
    <property type="term" value="F:calcium ion binding"/>
    <property type="evidence" value="ECO:0007669"/>
    <property type="project" value="InterPro"/>
</dbReference>
<name>A0A8T1N9R3_CARIL</name>
<dbReference type="PROSITE" id="PS50222">
    <property type="entry name" value="EF_HAND_2"/>
    <property type="match status" value="1"/>
</dbReference>